<organism evidence="6 7">
    <name type="scientific">Conoideocrella luteorostrata</name>
    <dbReference type="NCBI Taxonomy" id="1105319"/>
    <lineage>
        <taxon>Eukaryota</taxon>
        <taxon>Fungi</taxon>
        <taxon>Dikarya</taxon>
        <taxon>Ascomycota</taxon>
        <taxon>Pezizomycotina</taxon>
        <taxon>Sordariomycetes</taxon>
        <taxon>Hypocreomycetidae</taxon>
        <taxon>Hypocreales</taxon>
        <taxon>Clavicipitaceae</taxon>
        <taxon>Conoideocrella</taxon>
    </lineage>
</organism>
<dbReference type="NCBIfam" id="TIGR01733">
    <property type="entry name" value="AA-adenyl-dom"/>
    <property type="match status" value="1"/>
</dbReference>
<comment type="caution">
    <text evidence="6">The sequence shown here is derived from an EMBL/GenBank/DDBJ whole genome shotgun (WGS) entry which is preliminary data.</text>
</comment>
<evidence type="ECO:0000313" key="6">
    <source>
        <dbReference type="EMBL" id="KAK2603881.1"/>
    </source>
</evidence>
<evidence type="ECO:0000313" key="7">
    <source>
        <dbReference type="Proteomes" id="UP001251528"/>
    </source>
</evidence>
<dbReference type="Gene3D" id="3.30.559.10">
    <property type="entry name" value="Chloramphenicol acetyltransferase-like domain"/>
    <property type="match status" value="2"/>
</dbReference>
<keyword evidence="1" id="KW-0596">Phosphopantetheine</keyword>
<dbReference type="PANTHER" id="PTHR45527:SF1">
    <property type="entry name" value="FATTY ACID SYNTHASE"/>
    <property type="match status" value="1"/>
</dbReference>
<dbReference type="PROSITE" id="PS00455">
    <property type="entry name" value="AMP_BINDING"/>
    <property type="match status" value="1"/>
</dbReference>
<dbReference type="GO" id="GO:0031177">
    <property type="term" value="F:phosphopantetheine binding"/>
    <property type="evidence" value="ECO:0007669"/>
    <property type="project" value="TreeGrafter"/>
</dbReference>
<dbReference type="GO" id="GO:0043041">
    <property type="term" value="P:amino acid activation for nonribosomal peptide biosynthetic process"/>
    <property type="evidence" value="ECO:0007669"/>
    <property type="project" value="TreeGrafter"/>
</dbReference>
<dbReference type="InterPro" id="IPR042099">
    <property type="entry name" value="ANL_N_sf"/>
</dbReference>
<reference evidence="6" key="1">
    <citation type="submission" date="2023-06" db="EMBL/GenBank/DDBJ databases">
        <title>Conoideocrella luteorostrata (Hypocreales: Clavicipitaceae), a potential biocontrol fungus for elongate hemlock scale in United States Christmas tree production areas.</title>
        <authorList>
            <person name="Barrett H."/>
            <person name="Lovett B."/>
            <person name="Macias A.M."/>
            <person name="Stajich J.E."/>
            <person name="Kasson M.T."/>
        </authorList>
    </citation>
    <scope>NUCLEOTIDE SEQUENCE</scope>
    <source>
        <strain evidence="6">ARSEF 14590</strain>
    </source>
</reference>
<dbReference type="PROSITE" id="PS00012">
    <property type="entry name" value="PHOSPHOPANTETHEINE"/>
    <property type="match status" value="1"/>
</dbReference>
<evidence type="ECO:0000256" key="1">
    <source>
        <dbReference type="ARBA" id="ARBA00022450"/>
    </source>
</evidence>
<dbReference type="InterPro" id="IPR023213">
    <property type="entry name" value="CAT-like_dom_sf"/>
</dbReference>
<keyword evidence="2" id="KW-0597">Phosphoprotein</keyword>
<dbReference type="Gene3D" id="3.30.300.30">
    <property type="match status" value="1"/>
</dbReference>
<dbReference type="Proteomes" id="UP001251528">
    <property type="component" value="Unassembled WGS sequence"/>
</dbReference>
<dbReference type="SUPFAM" id="SSF56801">
    <property type="entry name" value="Acetyl-CoA synthetase-like"/>
    <property type="match status" value="1"/>
</dbReference>
<dbReference type="SUPFAM" id="SSF52777">
    <property type="entry name" value="CoA-dependent acyltransferases"/>
    <property type="match status" value="4"/>
</dbReference>
<dbReference type="Gene3D" id="3.30.559.30">
    <property type="entry name" value="Nonribosomal peptide synthetase, condensation domain"/>
    <property type="match status" value="2"/>
</dbReference>
<evidence type="ECO:0000256" key="3">
    <source>
        <dbReference type="ARBA" id="ARBA00022598"/>
    </source>
</evidence>
<protein>
    <recommendedName>
        <fullName evidence="5">Carrier domain-containing protein</fullName>
    </recommendedName>
</protein>
<feature type="domain" description="Carrier" evidence="5">
    <location>
        <begin position="1003"/>
        <end position="1079"/>
    </location>
</feature>
<evidence type="ECO:0000256" key="4">
    <source>
        <dbReference type="ARBA" id="ARBA00029454"/>
    </source>
</evidence>
<dbReference type="InterPro" id="IPR000873">
    <property type="entry name" value="AMP-dep_synth/lig_dom"/>
</dbReference>
<dbReference type="GO" id="GO:0044550">
    <property type="term" value="P:secondary metabolite biosynthetic process"/>
    <property type="evidence" value="ECO:0007669"/>
    <property type="project" value="TreeGrafter"/>
</dbReference>
<accession>A0AAJ0G077</accession>
<gene>
    <name evidence="6" type="ORF">QQS21_003916</name>
</gene>
<dbReference type="InterPro" id="IPR020845">
    <property type="entry name" value="AMP-binding_CS"/>
</dbReference>
<dbReference type="Pfam" id="PF00550">
    <property type="entry name" value="PP-binding"/>
    <property type="match status" value="1"/>
</dbReference>
<dbReference type="GO" id="GO:0005737">
    <property type="term" value="C:cytoplasm"/>
    <property type="evidence" value="ECO:0007669"/>
    <property type="project" value="TreeGrafter"/>
</dbReference>
<dbReference type="SUPFAM" id="SSF47336">
    <property type="entry name" value="ACP-like"/>
    <property type="match status" value="1"/>
</dbReference>
<comment type="similarity">
    <text evidence="4">Belongs to the NRP synthetase family.</text>
</comment>
<evidence type="ECO:0000259" key="5">
    <source>
        <dbReference type="PROSITE" id="PS50075"/>
    </source>
</evidence>
<dbReference type="Pfam" id="PF00501">
    <property type="entry name" value="AMP-binding"/>
    <property type="match status" value="1"/>
</dbReference>
<dbReference type="Gene3D" id="1.10.1200.10">
    <property type="entry name" value="ACP-like"/>
    <property type="match status" value="1"/>
</dbReference>
<dbReference type="InterPro" id="IPR010071">
    <property type="entry name" value="AA_adenyl_dom"/>
</dbReference>
<proteinExistence type="inferred from homology"/>
<keyword evidence="7" id="KW-1185">Reference proteome</keyword>
<dbReference type="InterPro" id="IPR036736">
    <property type="entry name" value="ACP-like_sf"/>
</dbReference>
<dbReference type="PANTHER" id="PTHR45527">
    <property type="entry name" value="NONRIBOSOMAL PEPTIDE SYNTHETASE"/>
    <property type="match status" value="1"/>
</dbReference>
<dbReference type="InterPro" id="IPR009081">
    <property type="entry name" value="PP-bd_ACP"/>
</dbReference>
<evidence type="ECO:0000256" key="2">
    <source>
        <dbReference type="ARBA" id="ARBA00022553"/>
    </source>
</evidence>
<dbReference type="GO" id="GO:0016874">
    <property type="term" value="F:ligase activity"/>
    <property type="evidence" value="ECO:0007669"/>
    <property type="project" value="UniProtKB-KW"/>
</dbReference>
<sequence>MPSAAITLDTIDPATLADIAKSCELSTNDIVDIYECTDFQMNTVVESAIRSSSQMYRYAFKLAHTIDIDRLCSAVKHVVSLNEILRTRIVDTRLGFVQVITNEPHRTERLYGDLDDFFSTDRQPAHRALGGPMFRSAIINRSLALTINHAIMDATAWFSILADIVTIYRGQEPPRRPLFKHFVSWCKSIDDSEAKAFWAARFKGVPITYPPIDSGYTPMASTLVTSTIDFGGTVSQVPVFHMPAYIELSFALTLATYAGGNNIAYGMTLSGRNNSASHEFEAVMGPLVTIVPVQARWTSASSVGDMLKYTRSSLRQLQTSPALQYGSAKIRESSEAARAASGFQAVLNLHPPFPEVCDTGELAVERSDDPANGFAMIFQCIFLQSGMLVRVLYDPNVLVGSQTKRIVNQFEHILNLLLEAELDSILMSMPLLNEYDRAEIVKWNTNNLLEPLRETLHDSFRHQAHKTPETIAVEAVDGSMSYRELDNLSDLLANELTRRGLSMESPIAFVFRKTMWTPVAVLGILKAGCTCVPINPDDPASRKAALVSSAGVQMVLVSSKDVINNTSLTCDVLVINRDRVSEFAAVANHSSKTIAFSSSVTPDRLAYIIFTSGSTGTPKGVLLEHGCIHSAIKAVMLPQNLQTGFRLMQYAAHVWDASIVEMLGTLIYGGCLCIPSEEQRLSGLTRFIQSKLVESALLTPTMLRSLSPDQLPSLKVVLSIGESVDTSAHMIWGSQARLLNMWGPCEGGIANTMAHLTPSSPFPETIGRPNNCMVWIVYSDNVDILCPVGVAGELLIEGHGVARGYLNDPVASKASFIRPPTWRRLLRGMTPNGNGCREAARFYRTGDLGRYNSDGSICYLGRKDSQIKIRGQRFEPAEVEGVLLGSVHVKDAFASTKIYQGRNELVAVFSLADIQLPLDAEVLQVLPSDYANVQAKSLQSTVAHCRLKLPSHMVPSIWLVVQKLPQTASGKVDRHRIDAWLKSKDVSMANVALSEDTLAGFTEPTTTEEKMVQSAWAEFLGIPETIIGRQSSFTQLGGNSILAMHVSSHLFKSGLIVSAYSLLQNQPLESIAKAAQRSRAKIKEKSIKATASKKANEPSMAGLYERLSRLGKSEPRFQDENIECIVPATDTQALFLAVGPPGVEGEMGYHLGFSILLTPALDSARLQTACVKVLQRDAILRTVFFRHGSKLYQVVLKKPHSGAVTIQREWDSNASDSPPFFHKTSILARFCLFGQGNLCHRLRIDIHHALYDAIGFSLILRHIHEEYSNSRPPAAADGPRYHDWISYVEALDGTAPRQFWRDVLRDSSMTHLVTPQVMPENGYMLGGCFKLSVPLHKLDNIHGTPSTSFKAAWAVVLSAALGKSDVVFGEISSNRFLDMPDTDQLCGPCINFVPVRATFSDETSLSSLVAKLQDQGSAGMQYHHLGMRSIIRDCTTWPSSTHFSTCISYQDHNVAVAPVTIGNANGMLSITAKAAGSSDIMIGAIPRRETLHIELYYNSDVISATQMVWIRQSLETVLSSMPISLDKTLRQAKENIYECSNAWPMTGVPPLSNTGDAQYAQESPLSESTRGVVLQAWQEVGLFHIGQGERDSMFSTAADIVSAMLLSERYHELGFLVSIKDIVRHPTRLLQAHLLSAIVQSSKPIK</sequence>
<name>A0AAJ0G077_9HYPO</name>
<keyword evidence="3" id="KW-0436">Ligase</keyword>
<dbReference type="PROSITE" id="PS50075">
    <property type="entry name" value="CARRIER"/>
    <property type="match status" value="1"/>
</dbReference>
<dbReference type="EMBL" id="JASWJB010000054">
    <property type="protein sequence ID" value="KAK2603881.1"/>
    <property type="molecule type" value="Genomic_DNA"/>
</dbReference>
<dbReference type="InterPro" id="IPR045851">
    <property type="entry name" value="AMP-bd_C_sf"/>
</dbReference>
<dbReference type="Gene3D" id="3.40.50.12780">
    <property type="entry name" value="N-terminal domain of ligase-like"/>
    <property type="match status" value="1"/>
</dbReference>
<dbReference type="InterPro" id="IPR001242">
    <property type="entry name" value="Condensation_dom"/>
</dbReference>
<dbReference type="InterPro" id="IPR006162">
    <property type="entry name" value="Ppantetheine_attach_site"/>
</dbReference>
<dbReference type="Pfam" id="PF00668">
    <property type="entry name" value="Condensation"/>
    <property type="match status" value="2"/>
</dbReference>
<dbReference type="CDD" id="cd05918">
    <property type="entry name" value="A_NRPS_SidN3_like"/>
    <property type="match status" value="1"/>
</dbReference>